<feature type="domain" description="NodB homology" evidence="4">
    <location>
        <begin position="114"/>
        <end position="336"/>
    </location>
</feature>
<keyword evidence="6" id="KW-1185">Reference proteome</keyword>
<evidence type="ECO:0000256" key="2">
    <source>
        <dbReference type="ARBA" id="ARBA00022729"/>
    </source>
</evidence>
<evidence type="ECO:0000259" key="4">
    <source>
        <dbReference type="PROSITE" id="PS51677"/>
    </source>
</evidence>
<dbReference type="Gene3D" id="3.20.20.370">
    <property type="entry name" value="Glycoside hydrolase/deacetylase"/>
    <property type="match status" value="1"/>
</dbReference>
<dbReference type="EMBL" id="JAVDDT010000001">
    <property type="protein sequence ID" value="MDQ2068520.1"/>
    <property type="molecule type" value="Genomic_DNA"/>
</dbReference>
<reference evidence="5 6" key="1">
    <citation type="submission" date="2023-08" db="EMBL/GenBank/DDBJ databases">
        <title>Whole-genome sequencing of halo(alkali)philic microorganisms from hypersaline lakes.</title>
        <authorList>
            <person name="Sorokin D.Y."/>
            <person name="Abbas B."/>
            <person name="Merkel A.Y."/>
        </authorList>
    </citation>
    <scope>NUCLEOTIDE SEQUENCE [LARGE SCALE GENOMIC DNA]</scope>
    <source>
        <strain evidence="5 6">AB-CW4</strain>
    </source>
</reference>
<dbReference type="PANTHER" id="PTHR34216:SF3">
    <property type="entry name" value="POLY-BETA-1,6-N-ACETYL-D-GLUCOSAMINE N-DEACETYLASE"/>
    <property type="match status" value="1"/>
</dbReference>
<evidence type="ECO:0000313" key="6">
    <source>
        <dbReference type="Proteomes" id="UP001239019"/>
    </source>
</evidence>
<keyword evidence="2" id="KW-0732">Signal</keyword>
<proteinExistence type="predicted"/>
<comment type="subcellular location">
    <subcellularLocation>
        <location evidence="1">Secreted</location>
    </subcellularLocation>
</comment>
<dbReference type="RefSeq" id="WP_306727005.1">
    <property type="nucleotide sequence ID" value="NZ_JAVDDT010000001.1"/>
</dbReference>
<feature type="compositionally biased region" description="Polar residues" evidence="3">
    <location>
        <begin position="30"/>
        <end position="42"/>
    </location>
</feature>
<comment type="caution">
    <text evidence="5">The sequence shown here is derived from an EMBL/GenBank/DDBJ whole genome shotgun (WGS) entry which is preliminary data.</text>
</comment>
<protein>
    <submittedName>
        <fullName evidence="5">Polysaccharide deacetylase family protein</fullName>
        <ecNumber evidence="5">3.-.-.-</ecNumber>
    </submittedName>
</protein>
<dbReference type="PROSITE" id="PS51677">
    <property type="entry name" value="NODB"/>
    <property type="match status" value="1"/>
</dbReference>
<name>A0ABU0W698_9GAMM</name>
<dbReference type="GO" id="GO:0016787">
    <property type="term" value="F:hydrolase activity"/>
    <property type="evidence" value="ECO:0007669"/>
    <property type="project" value="UniProtKB-KW"/>
</dbReference>
<dbReference type="SUPFAM" id="SSF88713">
    <property type="entry name" value="Glycoside hydrolase/deacetylase"/>
    <property type="match status" value="1"/>
</dbReference>
<accession>A0ABU0W698</accession>
<dbReference type="InterPro" id="IPR002509">
    <property type="entry name" value="NODB_dom"/>
</dbReference>
<dbReference type="InterPro" id="IPR051398">
    <property type="entry name" value="Polysacch_Deacetylase"/>
</dbReference>
<evidence type="ECO:0000256" key="1">
    <source>
        <dbReference type="ARBA" id="ARBA00004613"/>
    </source>
</evidence>
<dbReference type="InterPro" id="IPR011330">
    <property type="entry name" value="Glyco_hydro/deAcase_b/a-brl"/>
</dbReference>
<feature type="region of interest" description="Disordered" evidence="3">
    <location>
        <begin position="30"/>
        <end position="53"/>
    </location>
</feature>
<sequence>MFVNARVVIISLFVSLLLFMPGCEAGNGNGEQVQQASNASGNERSERRAPAAAGEDGAVVLMYHRFGEDRFPSTSVRMEQFRFHLEYLDDNDFNVWPVERVVEYLLEGKTFPSRTVAITIDDAYRSIYEEAYPLLKERDWPYLVFVNTDGADSGGSYMSWDQMREMAENSRVSFANHSATHDYLVTRREGENEHDWRRRVRADIEKAERRLQEEVGDHVPDSPRLHAYPYGEYDSALQSLVEEMGYVAFGQHSGPVGHHSDRLALPRFAMAENYADPDDFRLRVNTRPFPIVRVSPKDPTAIDQENPPELKLEFAETEIALDRINCFASGRGVELAWVSESPRILSVRADGPLAEGRSRYNCTAPAQGGGFHWFSFQWVKGRL</sequence>
<evidence type="ECO:0000313" key="5">
    <source>
        <dbReference type="EMBL" id="MDQ2068520.1"/>
    </source>
</evidence>
<dbReference type="PANTHER" id="PTHR34216">
    <property type="match status" value="1"/>
</dbReference>
<keyword evidence="5" id="KW-0378">Hydrolase</keyword>
<dbReference type="Proteomes" id="UP001239019">
    <property type="component" value="Unassembled WGS sequence"/>
</dbReference>
<dbReference type="CDD" id="cd10973">
    <property type="entry name" value="CE4_DAC_u4_5s"/>
    <property type="match status" value="1"/>
</dbReference>
<evidence type="ECO:0000256" key="3">
    <source>
        <dbReference type="SAM" id="MobiDB-lite"/>
    </source>
</evidence>
<gene>
    <name evidence="5" type="ORF">RBH19_01370</name>
</gene>
<dbReference type="EC" id="3.-.-.-" evidence="5"/>
<dbReference type="Pfam" id="PF01522">
    <property type="entry name" value="Polysacc_deac_1"/>
    <property type="match status" value="1"/>
</dbReference>
<organism evidence="5 6">
    <name type="scientific">Natronospira bacteriovora</name>
    <dbReference type="NCBI Taxonomy" id="3069753"/>
    <lineage>
        <taxon>Bacteria</taxon>
        <taxon>Pseudomonadati</taxon>
        <taxon>Pseudomonadota</taxon>
        <taxon>Gammaproteobacteria</taxon>
        <taxon>Natronospirales</taxon>
        <taxon>Natronospiraceae</taxon>
        <taxon>Natronospira</taxon>
    </lineage>
</organism>